<evidence type="ECO:0000256" key="2">
    <source>
        <dbReference type="ARBA" id="ARBA00022475"/>
    </source>
</evidence>
<reference evidence="7 8" key="1">
    <citation type="submission" date="2017-09" db="EMBL/GenBank/DDBJ databases">
        <title>Depth-based differentiation of microbial function through sediment-hosted aquifers and enrichment of novel symbionts in the deep terrestrial subsurface.</title>
        <authorList>
            <person name="Probst A.J."/>
            <person name="Ladd B."/>
            <person name="Jarett J.K."/>
            <person name="Geller-Mcgrath D.E."/>
            <person name="Sieber C.M."/>
            <person name="Emerson J.B."/>
            <person name="Anantharaman K."/>
            <person name="Thomas B.C."/>
            <person name="Malmstrom R."/>
            <person name="Stieglmeier M."/>
            <person name="Klingl A."/>
            <person name="Woyke T."/>
            <person name="Ryan C.M."/>
            <person name="Banfield J.F."/>
        </authorList>
    </citation>
    <scope>NUCLEOTIDE SEQUENCE [LARGE SCALE GENOMIC DNA]</scope>
    <source>
        <strain evidence="7">CG11_big_fil_rev_8_21_14_0_20_38_23</strain>
    </source>
</reference>
<evidence type="ECO:0000256" key="3">
    <source>
        <dbReference type="ARBA" id="ARBA00022676"/>
    </source>
</evidence>
<dbReference type="CDD" id="cd00761">
    <property type="entry name" value="Glyco_tranf_GTA_type"/>
    <property type="match status" value="1"/>
</dbReference>
<sequence>MPLEGSKKFSVIIPVYNEEGYIKLAIIALKNQNLPRQDFEIIVVDNNSNDATAEVAKNAGADKVVKELKQGTNMARQRGFLESRGKIVAFLDADSKPPIDWLTKIKKILLQKDVAAVSGPFDYQFQGFKKILDFIYVHFILSYLDKFLYFFFRKKAGVIIGGNFAAWRWAIEKIGGLPPLKFFGDDAAIAMLLSREAGKVIFTPQLKVISSQRRFEKQGFLKLAFKYARSYLKIYFS</sequence>
<keyword evidence="4" id="KW-0808">Transferase</keyword>
<evidence type="ECO:0000313" key="8">
    <source>
        <dbReference type="Proteomes" id="UP000228867"/>
    </source>
</evidence>
<dbReference type="EMBL" id="PCWR01000029">
    <property type="protein sequence ID" value="PIR07414.1"/>
    <property type="molecule type" value="Genomic_DNA"/>
</dbReference>
<dbReference type="InterPro" id="IPR001173">
    <property type="entry name" value="Glyco_trans_2-like"/>
</dbReference>
<dbReference type="PANTHER" id="PTHR43646:SF2">
    <property type="entry name" value="GLYCOSYLTRANSFERASE 2-LIKE DOMAIN-CONTAINING PROTEIN"/>
    <property type="match status" value="1"/>
</dbReference>
<comment type="caution">
    <text evidence="7">The sequence shown here is derived from an EMBL/GenBank/DDBJ whole genome shotgun (WGS) entry which is preliminary data.</text>
</comment>
<dbReference type="Proteomes" id="UP000228867">
    <property type="component" value="Unassembled WGS sequence"/>
</dbReference>
<keyword evidence="2" id="KW-1003">Cell membrane</keyword>
<dbReference type="SUPFAM" id="SSF53448">
    <property type="entry name" value="Nucleotide-diphospho-sugar transferases"/>
    <property type="match status" value="1"/>
</dbReference>
<protein>
    <recommendedName>
        <fullName evidence="6">Glycosyltransferase 2-like domain-containing protein</fullName>
    </recommendedName>
</protein>
<gene>
    <name evidence="7" type="ORF">COV54_01270</name>
</gene>
<feature type="domain" description="Glycosyltransferase 2-like" evidence="6">
    <location>
        <begin position="10"/>
        <end position="174"/>
    </location>
</feature>
<evidence type="ECO:0000259" key="6">
    <source>
        <dbReference type="Pfam" id="PF00535"/>
    </source>
</evidence>
<evidence type="ECO:0000313" key="7">
    <source>
        <dbReference type="EMBL" id="PIR07414.1"/>
    </source>
</evidence>
<dbReference type="GO" id="GO:0005886">
    <property type="term" value="C:plasma membrane"/>
    <property type="evidence" value="ECO:0007669"/>
    <property type="project" value="UniProtKB-SubCell"/>
</dbReference>
<dbReference type="Gene3D" id="3.90.550.10">
    <property type="entry name" value="Spore Coat Polysaccharide Biosynthesis Protein SpsA, Chain A"/>
    <property type="match status" value="1"/>
</dbReference>
<dbReference type="AlphaFoldDB" id="A0A2H0NEX2"/>
<accession>A0A2H0NEX2</accession>
<dbReference type="InterPro" id="IPR029044">
    <property type="entry name" value="Nucleotide-diphossugar_trans"/>
</dbReference>
<organism evidence="7 8">
    <name type="scientific">Candidatus Jorgensenbacteria bacterium CG11_big_fil_rev_8_21_14_0_20_38_23</name>
    <dbReference type="NCBI Taxonomy" id="1974594"/>
    <lineage>
        <taxon>Bacteria</taxon>
        <taxon>Candidatus Joergenseniibacteriota</taxon>
    </lineage>
</organism>
<keyword evidence="5" id="KW-0472">Membrane</keyword>
<dbReference type="PANTHER" id="PTHR43646">
    <property type="entry name" value="GLYCOSYLTRANSFERASE"/>
    <property type="match status" value="1"/>
</dbReference>
<proteinExistence type="predicted"/>
<dbReference type="Pfam" id="PF00535">
    <property type="entry name" value="Glycos_transf_2"/>
    <property type="match status" value="1"/>
</dbReference>
<evidence type="ECO:0000256" key="5">
    <source>
        <dbReference type="ARBA" id="ARBA00023136"/>
    </source>
</evidence>
<comment type="subcellular location">
    <subcellularLocation>
        <location evidence="1">Cell membrane</location>
    </subcellularLocation>
</comment>
<dbReference type="GO" id="GO:0016757">
    <property type="term" value="F:glycosyltransferase activity"/>
    <property type="evidence" value="ECO:0007669"/>
    <property type="project" value="UniProtKB-KW"/>
</dbReference>
<evidence type="ECO:0000256" key="4">
    <source>
        <dbReference type="ARBA" id="ARBA00022679"/>
    </source>
</evidence>
<name>A0A2H0NEX2_9BACT</name>
<keyword evidence="3" id="KW-0328">Glycosyltransferase</keyword>
<evidence type="ECO:0000256" key="1">
    <source>
        <dbReference type="ARBA" id="ARBA00004236"/>
    </source>
</evidence>